<dbReference type="Gene3D" id="3.30.70.270">
    <property type="match status" value="1"/>
</dbReference>
<dbReference type="SUPFAM" id="SSF52172">
    <property type="entry name" value="CheY-like"/>
    <property type="match status" value="1"/>
</dbReference>
<dbReference type="Pfam" id="PF08447">
    <property type="entry name" value="PAS_3"/>
    <property type="match status" value="1"/>
</dbReference>
<dbReference type="SUPFAM" id="SSF141868">
    <property type="entry name" value="EAL domain-like"/>
    <property type="match status" value="1"/>
</dbReference>
<dbReference type="NCBIfam" id="TIGR00229">
    <property type="entry name" value="sensory_box"/>
    <property type="match status" value="1"/>
</dbReference>
<dbReference type="PROSITE" id="PS50883">
    <property type="entry name" value="EAL"/>
    <property type="match status" value="1"/>
</dbReference>
<evidence type="ECO:0000259" key="3">
    <source>
        <dbReference type="PROSITE" id="PS50112"/>
    </source>
</evidence>
<dbReference type="CDD" id="cd01948">
    <property type="entry name" value="EAL"/>
    <property type="match status" value="1"/>
</dbReference>
<dbReference type="PROSITE" id="PS50110">
    <property type="entry name" value="RESPONSE_REGULATORY"/>
    <property type="match status" value="1"/>
</dbReference>
<dbReference type="SUPFAM" id="SSF55073">
    <property type="entry name" value="Nucleotide cyclase"/>
    <property type="match status" value="1"/>
</dbReference>
<feature type="modified residue" description="4-aspartylphosphate" evidence="1">
    <location>
        <position position="59"/>
    </location>
</feature>
<dbReference type="PROSITE" id="PS50007">
    <property type="entry name" value="PIPLC_X_DOMAIN"/>
    <property type="match status" value="1"/>
</dbReference>
<sequence length="698" mass="80610">MDDQHLKILLVDDDEDDYIITRDLLTEIKNVHYVLDWVSTYEEALQIFDRNEHDVYLLDFRLSDRNGLELLREALQRGCHVPMILITGQGDREIDIEAMQAGAADFLVKGQIDAATLERSIRYSIAQAHTMRALRESEERYAIAARGANDGLFDWNLIANTIYYSPRWKAMLGYEEQEISPDIQEWFDRVCADDLQKLKQLISAHRQGVTTHLEVEHRIRHKNGTYRWMLTRGLAVRDRQGAAYRLAGSQTDITERKVAEEQLLHDALHDTLTNLPNRALFMDRLEVSFERSKRHPEYIFAVLFLDVDRFKVINDSLGHFRGDQLLIAMARRLETLVFSRDTVARPGGDEFTLLLDDITDISKATRRADIILHELSKPFNLKGHEVFITVSIGIALSVTGYDQAEDILRDADTAMYRAKAQGRARHLLFDKDMHAHAVALLQLETDLRRATERQEFCIFYQPIISLLNGRIMGFEALARWQHPKRGIVPPDEFIPIAEETGLVIPIDQMVLRKASHQLHEWQQHFSNNRLLMVNTNLSSRQFNRPDLINLIDEILSETNLTHNSLGVEITESTIMKNPETAANLCWQLKERHIQLHIDDFGTGYSSLSYLHSFPLDSLKIDRSFVMKMGDDEEKLEIVRTIVFLAHNLNMQVMAEGVETRGHLTLLRGMKCDYCQGYFFSKPLPPLEAWKLLTKNPQW</sequence>
<feature type="domain" description="PAS" evidence="3">
    <location>
        <begin position="137"/>
        <end position="179"/>
    </location>
</feature>
<name>A0ABV6Z699_UNCC1</name>
<reference evidence="7 8" key="1">
    <citation type="submission" date="2024-09" db="EMBL/GenBank/DDBJ databases">
        <title>Laminarin stimulates single cell rates of sulfate reduction while oxygen inhibits transcriptomic activity in coastal marine sediment.</title>
        <authorList>
            <person name="Lindsay M."/>
            <person name="Orcutt B."/>
            <person name="Emerson D."/>
            <person name="Stepanauskas R."/>
            <person name="D'Angelo T."/>
        </authorList>
    </citation>
    <scope>NUCLEOTIDE SEQUENCE [LARGE SCALE GENOMIC DNA]</scope>
    <source>
        <strain evidence="7">SAG AM-311-K15</strain>
    </source>
</reference>
<dbReference type="PROSITE" id="PS50113">
    <property type="entry name" value="PAC"/>
    <property type="match status" value="1"/>
</dbReference>
<dbReference type="CDD" id="cd01949">
    <property type="entry name" value="GGDEF"/>
    <property type="match status" value="1"/>
</dbReference>
<organism evidence="7 8">
    <name type="scientific">candidate division CSSED10-310 bacterium</name>
    <dbReference type="NCBI Taxonomy" id="2855610"/>
    <lineage>
        <taxon>Bacteria</taxon>
        <taxon>Bacteria division CSSED10-310</taxon>
    </lineage>
</organism>
<dbReference type="SMART" id="SM00267">
    <property type="entry name" value="GGDEF"/>
    <property type="match status" value="1"/>
</dbReference>
<dbReference type="PANTHER" id="PTHR44757:SF2">
    <property type="entry name" value="BIOFILM ARCHITECTURE MAINTENANCE PROTEIN MBAA"/>
    <property type="match status" value="1"/>
</dbReference>
<keyword evidence="8" id="KW-1185">Reference proteome</keyword>
<evidence type="ECO:0000313" key="8">
    <source>
        <dbReference type="Proteomes" id="UP001594351"/>
    </source>
</evidence>
<dbReference type="InterPro" id="IPR000014">
    <property type="entry name" value="PAS"/>
</dbReference>
<feature type="domain" description="PAC" evidence="4">
    <location>
        <begin position="213"/>
        <end position="265"/>
    </location>
</feature>
<dbReference type="Proteomes" id="UP001594351">
    <property type="component" value="Unassembled WGS sequence"/>
</dbReference>
<feature type="domain" description="GGDEF" evidence="6">
    <location>
        <begin position="298"/>
        <end position="431"/>
    </location>
</feature>
<gene>
    <name evidence="7" type="ORF">ACFL27_27045</name>
</gene>
<protein>
    <submittedName>
        <fullName evidence="7">Bifunctional diguanylate cyclase/phosphodiesterase</fullName>
    </submittedName>
</protein>
<dbReference type="InterPro" id="IPR052155">
    <property type="entry name" value="Biofilm_reg_signaling"/>
</dbReference>
<comment type="caution">
    <text evidence="7">The sequence shown here is derived from an EMBL/GenBank/DDBJ whole genome shotgun (WGS) entry which is preliminary data.</text>
</comment>
<evidence type="ECO:0000259" key="4">
    <source>
        <dbReference type="PROSITE" id="PS50113"/>
    </source>
</evidence>
<evidence type="ECO:0000259" key="5">
    <source>
        <dbReference type="PROSITE" id="PS50883"/>
    </source>
</evidence>
<dbReference type="Pfam" id="PF00072">
    <property type="entry name" value="Response_reg"/>
    <property type="match status" value="1"/>
</dbReference>
<dbReference type="SMART" id="SM00086">
    <property type="entry name" value="PAC"/>
    <property type="match status" value="1"/>
</dbReference>
<dbReference type="Gene3D" id="3.30.450.20">
    <property type="entry name" value="PAS domain"/>
    <property type="match status" value="1"/>
</dbReference>
<dbReference type="InterPro" id="IPR000160">
    <property type="entry name" value="GGDEF_dom"/>
</dbReference>
<accession>A0ABV6Z699</accession>
<dbReference type="InterPro" id="IPR029787">
    <property type="entry name" value="Nucleotide_cyclase"/>
</dbReference>
<dbReference type="Gene3D" id="3.40.50.2300">
    <property type="match status" value="1"/>
</dbReference>
<evidence type="ECO:0000313" key="7">
    <source>
        <dbReference type="EMBL" id="MFC1853858.1"/>
    </source>
</evidence>
<dbReference type="InterPro" id="IPR001633">
    <property type="entry name" value="EAL_dom"/>
</dbReference>
<dbReference type="InterPro" id="IPR043128">
    <property type="entry name" value="Rev_trsase/Diguanyl_cyclase"/>
</dbReference>
<dbReference type="InterPro" id="IPR011006">
    <property type="entry name" value="CheY-like_superfamily"/>
</dbReference>
<dbReference type="Pfam" id="PF00563">
    <property type="entry name" value="EAL"/>
    <property type="match status" value="1"/>
</dbReference>
<dbReference type="Gene3D" id="3.20.20.450">
    <property type="entry name" value="EAL domain"/>
    <property type="match status" value="1"/>
</dbReference>
<dbReference type="SMART" id="SM00052">
    <property type="entry name" value="EAL"/>
    <property type="match status" value="1"/>
</dbReference>
<dbReference type="CDD" id="cd00156">
    <property type="entry name" value="REC"/>
    <property type="match status" value="1"/>
</dbReference>
<proteinExistence type="predicted"/>
<dbReference type="PROSITE" id="PS50887">
    <property type="entry name" value="GGDEF"/>
    <property type="match status" value="1"/>
</dbReference>
<dbReference type="InterPro" id="IPR013655">
    <property type="entry name" value="PAS_fold_3"/>
</dbReference>
<dbReference type="EMBL" id="JBHPBY010000627">
    <property type="protein sequence ID" value="MFC1853858.1"/>
    <property type="molecule type" value="Genomic_DNA"/>
</dbReference>
<dbReference type="PROSITE" id="PS50112">
    <property type="entry name" value="PAS"/>
    <property type="match status" value="1"/>
</dbReference>
<dbReference type="InterPro" id="IPR001610">
    <property type="entry name" value="PAC"/>
</dbReference>
<dbReference type="Pfam" id="PF00990">
    <property type="entry name" value="GGDEF"/>
    <property type="match status" value="1"/>
</dbReference>
<dbReference type="PANTHER" id="PTHR44757">
    <property type="entry name" value="DIGUANYLATE CYCLASE DGCP"/>
    <property type="match status" value="1"/>
</dbReference>
<evidence type="ECO:0000259" key="2">
    <source>
        <dbReference type="PROSITE" id="PS50110"/>
    </source>
</evidence>
<dbReference type="InterPro" id="IPR035965">
    <property type="entry name" value="PAS-like_dom_sf"/>
</dbReference>
<feature type="domain" description="EAL" evidence="5">
    <location>
        <begin position="440"/>
        <end position="696"/>
    </location>
</feature>
<dbReference type="InterPro" id="IPR000700">
    <property type="entry name" value="PAS-assoc_C"/>
</dbReference>
<evidence type="ECO:0000259" key="6">
    <source>
        <dbReference type="PROSITE" id="PS50887"/>
    </source>
</evidence>
<dbReference type="InterPro" id="IPR035919">
    <property type="entry name" value="EAL_sf"/>
</dbReference>
<dbReference type="SUPFAM" id="SSF55785">
    <property type="entry name" value="PYP-like sensor domain (PAS domain)"/>
    <property type="match status" value="1"/>
</dbReference>
<keyword evidence="1" id="KW-0597">Phosphoprotein</keyword>
<dbReference type="NCBIfam" id="TIGR00254">
    <property type="entry name" value="GGDEF"/>
    <property type="match status" value="1"/>
</dbReference>
<dbReference type="CDD" id="cd00130">
    <property type="entry name" value="PAS"/>
    <property type="match status" value="1"/>
</dbReference>
<dbReference type="InterPro" id="IPR001789">
    <property type="entry name" value="Sig_transdc_resp-reg_receiver"/>
</dbReference>
<evidence type="ECO:0000256" key="1">
    <source>
        <dbReference type="PROSITE-ProRule" id="PRU00169"/>
    </source>
</evidence>
<feature type="domain" description="Response regulatory" evidence="2">
    <location>
        <begin position="7"/>
        <end position="124"/>
    </location>
</feature>
<dbReference type="SMART" id="SM00448">
    <property type="entry name" value="REC"/>
    <property type="match status" value="1"/>
</dbReference>